<dbReference type="EMBL" id="JYDT01000133">
    <property type="protein sequence ID" value="KRY83713.1"/>
    <property type="molecule type" value="Genomic_DNA"/>
</dbReference>
<gene>
    <name evidence="1" type="ORF">T4D_12274</name>
</gene>
<reference evidence="1 2" key="1">
    <citation type="submission" date="2015-01" db="EMBL/GenBank/DDBJ databases">
        <title>Evolution of Trichinella species and genotypes.</title>
        <authorList>
            <person name="Korhonen P.K."/>
            <person name="Edoardo P."/>
            <person name="Giuseppe L.R."/>
            <person name="Gasser R.B."/>
        </authorList>
    </citation>
    <scope>NUCLEOTIDE SEQUENCE [LARGE SCALE GENOMIC DNA]</scope>
    <source>
        <strain evidence="1">ISS470</strain>
    </source>
</reference>
<protein>
    <submittedName>
        <fullName evidence="1">Uncharacterized protein</fullName>
    </submittedName>
</protein>
<proteinExistence type="predicted"/>
<organism evidence="1 2">
    <name type="scientific">Trichinella pseudospiralis</name>
    <name type="common">Parasitic roundworm</name>
    <dbReference type="NCBI Taxonomy" id="6337"/>
    <lineage>
        <taxon>Eukaryota</taxon>
        <taxon>Metazoa</taxon>
        <taxon>Ecdysozoa</taxon>
        <taxon>Nematoda</taxon>
        <taxon>Enoplea</taxon>
        <taxon>Dorylaimia</taxon>
        <taxon>Trichinellida</taxon>
        <taxon>Trichinellidae</taxon>
        <taxon>Trichinella</taxon>
    </lineage>
</organism>
<dbReference type="AlphaFoldDB" id="A0A0V1FD41"/>
<evidence type="ECO:0000313" key="1">
    <source>
        <dbReference type="EMBL" id="KRY83713.1"/>
    </source>
</evidence>
<name>A0A0V1FD41_TRIPS</name>
<comment type="caution">
    <text evidence="1">The sequence shown here is derived from an EMBL/GenBank/DDBJ whole genome shotgun (WGS) entry which is preliminary data.</text>
</comment>
<sequence>MHISLLEKFVFQGFKYFRAEIRFIIANSYCNLLSSFSFCKNQRTSLHEQVRITMAIFNASASHK</sequence>
<keyword evidence="2" id="KW-1185">Reference proteome</keyword>
<dbReference type="Proteomes" id="UP000054995">
    <property type="component" value="Unassembled WGS sequence"/>
</dbReference>
<accession>A0A0V1FD41</accession>
<evidence type="ECO:0000313" key="2">
    <source>
        <dbReference type="Proteomes" id="UP000054995"/>
    </source>
</evidence>